<dbReference type="GO" id="GO:0009236">
    <property type="term" value="P:cobalamin biosynthetic process"/>
    <property type="evidence" value="ECO:0007669"/>
    <property type="project" value="UniProtKB-UniPathway"/>
</dbReference>
<proteinExistence type="predicted"/>
<gene>
    <name evidence="2" type="ORF">DQP58_24450</name>
</gene>
<comment type="caution">
    <text evidence="2">The sequence shown here is derived from an EMBL/GenBank/DDBJ whole genome shotgun (WGS) entry which is preliminary data.</text>
</comment>
<feature type="non-terminal residue" evidence="2">
    <location>
        <position position="1"/>
    </location>
</feature>
<dbReference type="EMBL" id="QMEU01000143">
    <property type="protein sequence ID" value="RAU90112.1"/>
    <property type="molecule type" value="Genomic_DNA"/>
</dbReference>
<keyword evidence="1" id="KW-0472">Membrane</keyword>
<feature type="transmembrane region" description="Helical" evidence="1">
    <location>
        <begin position="56"/>
        <end position="74"/>
    </location>
</feature>
<organism evidence="2 3">
    <name type="scientific">Mycobacterium colombiense</name>
    <dbReference type="NCBI Taxonomy" id="339268"/>
    <lineage>
        <taxon>Bacteria</taxon>
        <taxon>Bacillati</taxon>
        <taxon>Actinomycetota</taxon>
        <taxon>Actinomycetes</taxon>
        <taxon>Mycobacteriales</taxon>
        <taxon>Mycobacteriaceae</taxon>
        <taxon>Mycobacterium</taxon>
        <taxon>Mycobacterium avium complex (MAC)</taxon>
    </lineage>
</organism>
<dbReference type="GO" id="GO:0008818">
    <property type="term" value="F:cobalamin 5'-phosphate synthase activity"/>
    <property type="evidence" value="ECO:0007669"/>
    <property type="project" value="InterPro"/>
</dbReference>
<dbReference type="Pfam" id="PF02654">
    <property type="entry name" value="CobS"/>
    <property type="match status" value="1"/>
</dbReference>
<dbReference type="UniPathway" id="UPA00148">
    <property type="reaction ID" value="UER00238"/>
</dbReference>
<dbReference type="InterPro" id="IPR003805">
    <property type="entry name" value="CobS"/>
</dbReference>
<dbReference type="RefSeq" id="WP_205869535.1">
    <property type="nucleotide sequence ID" value="NZ_QMEU01000143.1"/>
</dbReference>
<evidence type="ECO:0000256" key="1">
    <source>
        <dbReference type="SAM" id="Phobius"/>
    </source>
</evidence>
<name>A0A329K5M1_9MYCO</name>
<dbReference type="Proteomes" id="UP000250347">
    <property type="component" value="Unassembled WGS sequence"/>
</dbReference>
<evidence type="ECO:0000313" key="2">
    <source>
        <dbReference type="EMBL" id="RAU90112.1"/>
    </source>
</evidence>
<dbReference type="GO" id="GO:0051073">
    <property type="term" value="F:adenosylcobinamide-GDP ribazoletransferase activity"/>
    <property type="evidence" value="ECO:0007669"/>
    <property type="project" value="InterPro"/>
</dbReference>
<protein>
    <submittedName>
        <fullName evidence="2">Adenosylcobinamide-GDP ribazoletransferase</fullName>
    </submittedName>
</protein>
<feature type="transmembrane region" description="Helical" evidence="1">
    <location>
        <begin position="28"/>
        <end position="44"/>
    </location>
</feature>
<dbReference type="AlphaFoldDB" id="A0A329K5M1"/>
<accession>A0A329K5M1</accession>
<evidence type="ECO:0000313" key="3">
    <source>
        <dbReference type="Proteomes" id="UP000250347"/>
    </source>
</evidence>
<reference evidence="2 3" key="1">
    <citation type="submission" date="2018-06" db="EMBL/GenBank/DDBJ databases">
        <title>NTM in soil in Japan.</title>
        <authorList>
            <person name="Ohya K."/>
        </authorList>
    </citation>
    <scope>NUCLEOTIDE SEQUENCE [LARGE SCALE GENOMIC DNA]</scope>
    <source>
        <strain evidence="2 3">GF76</strain>
    </source>
</reference>
<sequence length="76" mass="7515">TSVVAAWVAVLLAVSLLAGPRPWQGPVAVAVGLGCGAILVRHCVRRFGGISGDVLGAAIELTATVSAVALAGLVRL</sequence>
<keyword evidence="1" id="KW-0812">Transmembrane</keyword>
<keyword evidence="1" id="KW-1133">Transmembrane helix</keyword>